<comment type="caution">
    <text evidence="3">The sequence shown here is derived from an EMBL/GenBank/DDBJ whole genome shotgun (WGS) entry which is preliminary data.</text>
</comment>
<feature type="region of interest" description="Disordered" evidence="1">
    <location>
        <begin position="55"/>
        <end position="84"/>
    </location>
</feature>
<evidence type="ECO:0000313" key="3">
    <source>
        <dbReference type="EMBL" id="KKW17278.1"/>
    </source>
</evidence>
<reference evidence="3 4" key="1">
    <citation type="journal article" date="2015" name="Nature">
        <title>rRNA introns, odd ribosomes, and small enigmatic genomes across a large radiation of phyla.</title>
        <authorList>
            <person name="Brown C.T."/>
            <person name="Hug L.A."/>
            <person name="Thomas B.C."/>
            <person name="Sharon I."/>
            <person name="Castelle C.J."/>
            <person name="Singh A."/>
            <person name="Wilkins M.J."/>
            <person name="Williams K.H."/>
            <person name="Banfield J.F."/>
        </authorList>
    </citation>
    <scope>NUCLEOTIDE SEQUENCE [LARGE SCALE GENOMIC DNA]</scope>
</reference>
<accession>A0A0G1WES0</accession>
<evidence type="ECO:0000256" key="1">
    <source>
        <dbReference type="SAM" id="MobiDB-lite"/>
    </source>
</evidence>
<sequence length="84" mass="8651">MDEFNKVNDVNQVQPEKPIPSSGVGSIVGAIVIILLLAAGAFYFWGAKLNGGNDNPPPLILGNETASVESSDASAGLPPQQTSD</sequence>
<evidence type="ECO:0000313" key="4">
    <source>
        <dbReference type="Proteomes" id="UP000033982"/>
    </source>
</evidence>
<keyword evidence="2" id="KW-0472">Membrane</keyword>
<organism evidence="3 4">
    <name type="scientific">Candidatus Magasanikbacteria bacterium GW2011_GWA2_50_22</name>
    <dbReference type="NCBI Taxonomy" id="1619043"/>
    <lineage>
        <taxon>Bacteria</taxon>
        <taxon>Candidatus Magasanikiibacteriota</taxon>
    </lineage>
</organism>
<keyword evidence="2" id="KW-1133">Transmembrane helix</keyword>
<keyword evidence="2" id="KW-0812">Transmembrane</keyword>
<feature type="compositionally biased region" description="Polar residues" evidence="1">
    <location>
        <begin position="64"/>
        <end position="84"/>
    </location>
</feature>
<feature type="non-terminal residue" evidence="3">
    <location>
        <position position="84"/>
    </location>
</feature>
<dbReference type="Proteomes" id="UP000033982">
    <property type="component" value="Unassembled WGS sequence"/>
</dbReference>
<protein>
    <submittedName>
        <fullName evidence="3">Uncharacterized protein</fullName>
    </submittedName>
</protein>
<dbReference type="AlphaFoldDB" id="A0A0G1WES0"/>
<proteinExistence type="predicted"/>
<name>A0A0G1WES0_9BACT</name>
<evidence type="ECO:0000256" key="2">
    <source>
        <dbReference type="SAM" id="Phobius"/>
    </source>
</evidence>
<feature type="region of interest" description="Disordered" evidence="1">
    <location>
        <begin position="1"/>
        <end position="24"/>
    </location>
</feature>
<gene>
    <name evidence="3" type="ORF">UY58_C0006G0001</name>
</gene>
<feature type="transmembrane region" description="Helical" evidence="2">
    <location>
        <begin position="24"/>
        <end position="45"/>
    </location>
</feature>
<dbReference type="EMBL" id="LCQN01000006">
    <property type="protein sequence ID" value="KKW17278.1"/>
    <property type="molecule type" value="Genomic_DNA"/>
</dbReference>